<evidence type="ECO:0000313" key="8">
    <source>
        <dbReference type="Proteomes" id="UP000007800"/>
    </source>
</evidence>
<reference evidence="7 8" key="1">
    <citation type="submission" date="2008-07" db="EMBL/GenBank/DDBJ databases">
        <authorList>
            <person name="El-Sayed N."/>
            <person name="Caler E."/>
            <person name="Inman J."/>
            <person name="Amedeo P."/>
            <person name="Hass B."/>
            <person name="Wortman J."/>
        </authorList>
    </citation>
    <scope>NUCLEOTIDE SEQUENCE [LARGE SCALE GENOMIC DNA]</scope>
    <source>
        <strain evidence="8">ATCC 50983 / TXsc</strain>
    </source>
</reference>
<dbReference type="EMBL" id="GG673921">
    <property type="protein sequence ID" value="EER14750.1"/>
    <property type="molecule type" value="Genomic_DNA"/>
</dbReference>
<dbReference type="InParanoid" id="C5KL77"/>
<dbReference type="InterPro" id="IPR000620">
    <property type="entry name" value="EamA_dom"/>
</dbReference>
<gene>
    <name evidence="7" type="ORF">Pmar_PMAR015282</name>
</gene>
<dbReference type="OrthoDB" id="439527at2759"/>
<evidence type="ECO:0000256" key="2">
    <source>
        <dbReference type="ARBA" id="ARBA00022692"/>
    </source>
</evidence>
<sequence>MEADNLQGWVIIRGVFGALSNWILYYSLSQLPLADSSSLFFTQPMFTLILAPLVINESIAPRQVLAVLMAVCGVFCIARPAWLFGAASASTTAVMHNIDPQIPRWLAVIVCLSGSFVASLVFITVTHIGKRAHWAQLVFSFAAFGTAVAIIPLCFQWSPLRMPSTPWPYVMLFSLGCCALLGQSTFNHGIQLCQSAVTSSLVRQVDLIFAFVYQALFLNHPLTWYSLTGGFFVLCGALVDALPKLVTELKSRGYIGVVRSSRKVENV</sequence>
<dbReference type="RefSeq" id="XP_002782954.1">
    <property type="nucleotide sequence ID" value="XM_002782908.1"/>
</dbReference>
<comment type="subcellular location">
    <subcellularLocation>
        <location evidence="1">Membrane</location>
        <topology evidence="1">Multi-pass membrane protein</topology>
    </subcellularLocation>
</comment>
<protein>
    <submittedName>
        <fullName evidence="7">Transmembrane protein, putative</fullName>
    </submittedName>
</protein>
<evidence type="ECO:0000256" key="5">
    <source>
        <dbReference type="SAM" id="Phobius"/>
    </source>
</evidence>
<keyword evidence="2 5" id="KW-0812">Transmembrane</keyword>
<organism evidence="8">
    <name type="scientific">Perkinsus marinus (strain ATCC 50983 / TXsc)</name>
    <dbReference type="NCBI Taxonomy" id="423536"/>
    <lineage>
        <taxon>Eukaryota</taxon>
        <taxon>Sar</taxon>
        <taxon>Alveolata</taxon>
        <taxon>Perkinsozoa</taxon>
        <taxon>Perkinsea</taxon>
        <taxon>Perkinsida</taxon>
        <taxon>Perkinsidae</taxon>
        <taxon>Perkinsus</taxon>
    </lineage>
</organism>
<feature type="domain" description="EamA" evidence="6">
    <location>
        <begin position="106"/>
        <end position="239"/>
    </location>
</feature>
<dbReference type="GeneID" id="9045937"/>
<dbReference type="OMA" id="ITVTHIG"/>
<keyword evidence="4 5" id="KW-0472">Membrane</keyword>
<dbReference type="SUPFAM" id="SSF103481">
    <property type="entry name" value="Multidrug resistance efflux transporter EmrE"/>
    <property type="match status" value="2"/>
</dbReference>
<keyword evidence="8" id="KW-1185">Reference proteome</keyword>
<name>C5KL77_PERM5</name>
<dbReference type="Pfam" id="PF00892">
    <property type="entry name" value="EamA"/>
    <property type="match status" value="2"/>
</dbReference>
<dbReference type="Proteomes" id="UP000007800">
    <property type="component" value="Unassembled WGS sequence"/>
</dbReference>
<feature type="transmembrane region" description="Helical" evidence="5">
    <location>
        <begin position="224"/>
        <end position="242"/>
    </location>
</feature>
<feature type="transmembrane region" description="Helical" evidence="5">
    <location>
        <begin position="7"/>
        <end position="25"/>
    </location>
</feature>
<dbReference type="PANTHER" id="PTHR22911">
    <property type="entry name" value="ACYL-MALONYL CONDENSING ENZYME-RELATED"/>
    <property type="match status" value="1"/>
</dbReference>
<feature type="transmembrane region" description="Helical" evidence="5">
    <location>
        <begin position="137"/>
        <end position="158"/>
    </location>
</feature>
<dbReference type="GO" id="GO:0016020">
    <property type="term" value="C:membrane"/>
    <property type="evidence" value="ECO:0007669"/>
    <property type="project" value="UniProtKB-SubCell"/>
</dbReference>
<keyword evidence="3 5" id="KW-1133">Transmembrane helix</keyword>
<feature type="transmembrane region" description="Helical" evidence="5">
    <location>
        <begin position="105"/>
        <end position="125"/>
    </location>
</feature>
<evidence type="ECO:0000259" key="6">
    <source>
        <dbReference type="Pfam" id="PF00892"/>
    </source>
</evidence>
<feature type="domain" description="EamA" evidence="6">
    <location>
        <begin position="8"/>
        <end position="78"/>
    </location>
</feature>
<dbReference type="AlphaFoldDB" id="C5KL77"/>
<accession>C5KL77</accession>
<feature type="transmembrane region" description="Helical" evidence="5">
    <location>
        <begin position="64"/>
        <end position="85"/>
    </location>
</feature>
<evidence type="ECO:0000256" key="4">
    <source>
        <dbReference type="ARBA" id="ARBA00023136"/>
    </source>
</evidence>
<evidence type="ECO:0000256" key="1">
    <source>
        <dbReference type="ARBA" id="ARBA00004141"/>
    </source>
</evidence>
<proteinExistence type="predicted"/>
<feature type="transmembrane region" description="Helical" evidence="5">
    <location>
        <begin position="37"/>
        <end position="55"/>
    </location>
</feature>
<dbReference type="PANTHER" id="PTHR22911:SF6">
    <property type="entry name" value="SOLUTE CARRIER FAMILY 35 MEMBER G1"/>
    <property type="match status" value="1"/>
</dbReference>
<evidence type="ECO:0000313" key="7">
    <source>
        <dbReference type="EMBL" id="EER14750.1"/>
    </source>
</evidence>
<dbReference type="InterPro" id="IPR037185">
    <property type="entry name" value="EmrE-like"/>
</dbReference>
<evidence type="ECO:0000256" key="3">
    <source>
        <dbReference type="ARBA" id="ARBA00022989"/>
    </source>
</evidence>
<dbReference type="Gene3D" id="1.10.3730.20">
    <property type="match status" value="1"/>
</dbReference>